<dbReference type="EMBL" id="LNQR01000006">
    <property type="protein sequence ID" value="KWT94374.1"/>
    <property type="molecule type" value="Genomic_DNA"/>
</dbReference>
<dbReference type="PANTHER" id="PTHR30258">
    <property type="entry name" value="TYPE II SECRETION SYSTEM PROTEIN GSPE-RELATED"/>
    <property type="match status" value="1"/>
</dbReference>
<dbReference type="Gene3D" id="3.40.50.300">
    <property type="entry name" value="P-loop containing nucleotide triphosphate hydrolases"/>
    <property type="match status" value="1"/>
</dbReference>
<dbReference type="SUPFAM" id="SSF52540">
    <property type="entry name" value="P-loop containing nucleoside triphosphate hydrolases"/>
    <property type="match status" value="1"/>
</dbReference>
<evidence type="ECO:0000256" key="1">
    <source>
        <dbReference type="ARBA" id="ARBA00006611"/>
    </source>
</evidence>
<dbReference type="InterPro" id="IPR027417">
    <property type="entry name" value="P-loop_NTPase"/>
</dbReference>
<dbReference type="SUPFAM" id="SSF160246">
    <property type="entry name" value="EspE N-terminal domain-like"/>
    <property type="match status" value="2"/>
</dbReference>
<dbReference type="InterPro" id="IPR001482">
    <property type="entry name" value="T2SS/T4SS_dom"/>
</dbReference>
<keyword evidence="3" id="KW-0067">ATP-binding</keyword>
<dbReference type="CDD" id="cd01129">
    <property type="entry name" value="PulE-GspE-like"/>
    <property type="match status" value="1"/>
</dbReference>
<evidence type="ECO:0000256" key="2">
    <source>
        <dbReference type="ARBA" id="ARBA00022741"/>
    </source>
</evidence>
<evidence type="ECO:0000313" key="5">
    <source>
        <dbReference type="EMBL" id="KWT94374.1"/>
    </source>
</evidence>
<dbReference type="RefSeq" id="WP_085050793.1">
    <property type="nucleotide sequence ID" value="NZ_LNQR01000006.1"/>
</dbReference>
<dbReference type="PROSITE" id="PS00662">
    <property type="entry name" value="T2SP_E"/>
    <property type="match status" value="1"/>
</dbReference>
<keyword evidence="2" id="KW-0547">Nucleotide-binding</keyword>
<reference evidence="5 6" key="1">
    <citation type="submission" date="2015-11" db="EMBL/GenBank/DDBJ databases">
        <authorList>
            <person name="Lin W."/>
        </authorList>
    </citation>
    <scope>NUCLEOTIDE SEQUENCE [LARGE SCALE GENOMIC DNA]</scope>
    <source>
        <strain evidence="5 6">HCH-1</strain>
    </source>
</reference>
<dbReference type="Proteomes" id="UP000060487">
    <property type="component" value="Unassembled WGS sequence"/>
</dbReference>
<sequence length="792" mass="87132">METITKAKFERQAAVLAKLGEALVKSGSITEAELDAALAEQKKTGHKLGKILMDNGYASEMEIVNALADNMGLEYTDIQSLTIPEDVVKSVPLKLVEKHLVMPIKFAGTQIVIAMSDPLDLGAISDLEFVTGKKVRPVVSTLAEIRRATQNYYYKKKPKRLGEILIDAKTLTKEQLDVCLQNQKTSKKKLGDVIVHMGFSTETEIARALSSQLNLPYIDLNTAAIKPIAISLLNKEFTLKHTLMPVSATNRLMQIAMANPMDIDSIREVKYMVNRDIDIVISTPTDVEKAINKYYAAEDSNKSAAVDFSDMKDILLEDVSDIEGSVEVSTERIDVSSPEANKLIKDSESTPVVSFVNKMIFGAIKSKASDIHMEPSETGFRVRLRVDGIMAGFTQIAKSLAPSVTSRIKVMAKMDISERRIPQDGGIKIKVDGKGVDLRVSTLPTQFGEKIVIRVLDQSAANLSLMDIGLSDKDYQMLLEMIEKPQGLVVVTGPTGSGKSTTLYSSLYHLMTDKNNIITLENPVEYNMKGANQVNINEKAGLTFAAALRSVLRQDPDIIMLGEMRDPETAEIAIQASITGHLVISTLHTTTAVSAVTRLRGMGIKTHFIASSLNGVVAQRLVRKLCSRCKQAYKPTMEELIVLGLTGEFISSDVKFYQPKGCDECGGRGYRGRVGIYEILPASAKVRKLIYEDAGETDIYRAATEAGMTSIIEDGIKKVMMGTTSLDEVLRVTSNIANTETILCHSCMAPLNAEYTFCPFCTIPLKHKCPKCFKQRNSTWRSCPYCNEVFDT</sequence>
<evidence type="ECO:0000313" key="6">
    <source>
        <dbReference type="Proteomes" id="UP000060487"/>
    </source>
</evidence>
<dbReference type="InterPro" id="IPR007831">
    <property type="entry name" value="T2SS_GspE_N"/>
</dbReference>
<evidence type="ECO:0000256" key="3">
    <source>
        <dbReference type="ARBA" id="ARBA00022840"/>
    </source>
</evidence>
<comment type="similarity">
    <text evidence="1">Belongs to the GSP E family.</text>
</comment>
<gene>
    <name evidence="5" type="ORF">ASN18_0259</name>
</gene>
<dbReference type="Gene3D" id="3.30.300.160">
    <property type="entry name" value="Type II secretion system, protein E, N-terminal domain"/>
    <property type="match status" value="2"/>
</dbReference>
<dbReference type="Pfam" id="PF00437">
    <property type="entry name" value="T2SSE"/>
    <property type="match status" value="1"/>
</dbReference>
<proteinExistence type="inferred from homology"/>
<protein>
    <submittedName>
        <fullName evidence="5">Type II secretion system protein E</fullName>
    </submittedName>
</protein>
<dbReference type="Gene3D" id="3.30.450.90">
    <property type="match status" value="1"/>
</dbReference>
<name>A0ABR5SLB9_9BACT</name>
<comment type="caution">
    <text evidence="5">The sequence shown here is derived from an EMBL/GenBank/DDBJ whole genome shotgun (WGS) entry which is preliminary data.</text>
</comment>
<organism evidence="5 6">
    <name type="scientific">Candidatus Magnetominusculus xianensis</name>
    <dbReference type="NCBI Taxonomy" id="1748249"/>
    <lineage>
        <taxon>Bacteria</taxon>
        <taxon>Pseudomonadati</taxon>
        <taxon>Nitrospirota</taxon>
        <taxon>Nitrospiria</taxon>
        <taxon>Nitrospirales</taxon>
        <taxon>Nitrospiraceae</taxon>
        <taxon>Candidatus Magnetominusculus</taxon>
    </lineage>
</organism>
<dbReference type="Pfam" id="PF05157">
    <property type="entry name" value="MshEN"/>
    <property type="match status" value="2"/>
</dbReference>
<accession>A0ABR5SLB9</accession>
<dbReference type="InterPro" id="IPR037257">
    <property type="entry name" value="T2SS_E_N_sf"/>
</dbReference>
<feature type="domain" description="Bacterial type II secretion system protein E" evidence="4">
    <location>
        <begin position="552"/>
        <end position="566"/>
    </location>
</feature>
<evidence type="ECO:0000259" key="4">
    <source>
        <dbReference type="PROSITE" id="PS00662"/>
    </source>
</evidence>
<keyword evidence="6" id="KW-1185">Reference proteome</keyword>
<dbReference type="PANTHER" id="PTHR30258:SF1">
    <property type="entry name" value="PROTEIN TRANSPORT PROTEIN HOFB HOMOLOG"/>
    <property type="match status" value="1"/>
</dbReference>